<dbReference type="CDD" id="cd00010">
    <property type="entry name" value="AAI_LTSS"/>
    <property type="match status" value="1"/>
</dbReference>
<keyword evidence="6" id="KW-0472">Membrane</keyword>
<evidence type="ECO:0000256" key="7">
    <source>
        <dbReference type="ARBA" id="ARBA00023157"/>
    </source>
</evidence>
<dbReference type="InterPro" id="IPR016140">
    <property type="entry name" value="Bifunc_inhib/LTP/seed_store"/>
</dbReference>
<evidence type="ECO:0000256" key="2">
    <source>
        <dbReference type="ARBA" id="ARBA00009748"/>
    </source>
</evidence>
<evidence type="ECO:0000256" key="6">
    <source>
        <dbReference type="ARBA" id="ARBA00023136"/>
    </source>
</evidence>
<keyword evidence="8" id="KW-0325">Glycoprotein</keyword>
<dbReference type="Pfam" id="PF14368">
    <property type="entry name" value="LTP_2"/>
    <property type="match status" value="1"/>
</dbReference>
<dbReference type="SMART" id="SM00499">
    <property type="entry name" value="AAI"/>
    <property type="match status" value="1"/>
</dbReference>
<evidence type="ECO:0000313" key="13">
    <source>
        <dbReference type="Proteomes" id="UP000682877"/>
    </source>
</evidence>
<keyword evidence="13" id="KW-1185">Reference proteome</keyword>
<evidence type="ECO:0000256" key="3">
    <source>
        <dbReference type="ARBA" id="ARBA00022475"/>
    </source>
</evidence>
<evidence type="ECO:0000256" key="8">
    <source>
        <dbReference type="ARBA" id="ARBA00023180"/>
    </source>
</evidence>
<dbReference type="InterPro" id="IPR043325">
    <property type="entry name" value="LTSS"/>
</dbReference>
<sequence length="134" mass="13767">MAFFPAATSLLLLVLSVSSPYVHGNIIPADECTSLVVTLLPCVSFITIGSTVDTPSSSCCSSLKNILDTKPECLCEGLKNSASYGVKLNVTKATTLPDACKVYAPPVAACGALSPASPPAANAQGKWNFFGLLA</sequence>
<dbReference type="InterPro" id="IPR036312">
    <property type="entry name" value="Bifun_inhib/LTP/seed_sf"/>
</dbReference>
<evidence type="ECO:0000313" key="12">
    <source>
        <dbReference type="EMBL" id="CAE5960463.1"/>
    </source>
</evidence>
<reference evidence="12" key="1">
    <citation type="submission" date="2021-01" db="EMBL/GenBank/DDBJ databases">
        <authorList>
            <person name="Bezrukov I."/>
        </authorList>
    </citation>
    <scope>NUCLEOTIDE SEQUENCE</scope>
</reference>
<feature type="domain" description="Bifunctional inhibitor/plant lipid transfer protein/seed storage helical" evidence="11">
    <location>
        <begin position="32"/>
        <end position="110"/>
    </location>
</feature>
<accession>A0A8S1ZUU9</accession>
<dbReference type="GO" id="GO:0005886">
    <property type="term" value="C:plasma membrane"/>
    <property type="evidence" value="ECO:0007669"/>
    <property type="project" value="UniProtKB-SubCell"/>
</dbReference>
<dbReference type="PANTHER" id="PTHR33044">
    <property type="entry name" value="BIFUNCTIONAL INHIBITOR/LIPID-TRANSFER PROTEIN/SEED STORAGE 2S ALBUMIN SUPERFAMILY PROTEIN-RELATED"/>
    <property type="match status" value="1"/>
</dbReference>
<dbReference type="FunFam" id="1.10.110.10:FF:000001">
    <property type="entry name" value="Bifunctional inhibitor/lipid-transfer protein/seed storage 2S albumin superfamily protein"/>
    <property type="match status" value="1"/>
</dbReference>
<name>A0A8S1ZUU9_ARAAE</name>
<dbReference type="SUPFAM" id="SSF47699">
    <property type="entry name" value="Bifunctional inhibitor/lipid-transfer protein/seed storage 2S albumin"/>
    <property type="match status" value="1"/>
</dbReference>
<keyword evidence="5 10" id="KW-0732">Signal</keyword>
<organism evidence="12 13">
    <name type="scientific">Arabidopsis arenosa</name>
    <name type="common">Sand rock-cress</name>
    <name type="synonym">Cardaminopsis arenosa</name>
    <dbReference type="NCBI Taxonomy" id="38785"/>
    <lineage>
        <taxon>Eukaryota</taxon>
        <taxon>Viridiplantae</taxon>
        <taxon>Streptophyta</taxon>
        <taxon>Embryophyta</taxon>
        <taxon>Tracheophyta</taxon>
        <taxon>Spermatophyta</taxon>
        <taxon>Magnoliopsida</taxon>
        <taxon>eudicotyledons</taxon>
        <taxon>Gunneridae</taxon>
        <taxon>Pentapetalae</taxon>
        <taxon>rosids</taxon>
        <taxon>malvids</taxon>
        <taxon>Brassicales</taxon>
        <taxon>Brassicaceae</taxon>
        <taxon>Camelineae</taxon>
        <taxon>Arabidopsis</taxon>
    </lineage>
</organism>
<keyword evidence="3" id="KW-1003">Cell membrane</keyword>
<evidence type="ECO:0000256" key="10">
    <source>
        <dbReference type="SAM" id="SignalP"/>
    </source>
</evidence>
<evidence type="ECO:0000259" key="11">
    <source>
        <dbReference type="SMART" id="SM00499"/>
    </source>
</evidence>
<evidence type="ECO:0000256" key="9">
    <source>
        <dbReference type="ARBA" id="ARBA00023288"/>
    </source>
</evidence>
<protein>
    <recommendedName>
        <fullName evidence="11">Bifunctional inhibitor/plant lipid transfer protein/seed storage helical domain-containing protein</fullName>
    </recommendedName>
</protein>
<dbReference type="GO" id="GO:0098552">
    <property type="term" value="C:side of membrane"/>
    <property type="evidence" value="ECO:0007669"/>
    <property type="project" value="UniProtKB-KW"/>
</dbReference>
<dbReference type="InterPro" id="IPR000528">
    <property type="entry name" value="Plant_nsLTP"/>
</dbReference>
<comment type="subcellular location">
    <subcellularLocation>
        <location evidence="1">Cell membrane</location>
        <topology evidence="1">Lipid-anchor</topology>
        <topology evidence="1">GPI-anchor</topology>
    </subcellularLocation>
</comment>
<gene>
    <name evidence="12" type="ORF">AARE701A_LOCUS3898</name>
</gene>
<dbReference type="EMBL" id="LR999451">
    <property type="protein sequence ID" value="CAE5960463.1"/>
    <property type="molecule type" value="Genomic_DNA"/>
</dbReference>
<proteinExistence type="inferred from homology"/>
<evidence type="ECO:0000256" key="4">
    <source>
        <dbReference type="ARBA" id="ARBA00022622"/>
    </source>
</evidence>
<keyword evidence="7" id="KW-1015">Disulfide bond</keyword>
<evidence type="ECO:0000256" key="5">
    <source>
        <dbReference type="ARBA" id="ARBA00022729"/>
    </source>
</evidence>
<dbReference type="AlphaFoldDB" id="A0A8S1ZUU9"/>
<keyword evidence="9" id="KW-0449">Lipoprotein</keyword>
<feature type="chain" id="PRO_5035730010" description="Bifunctional inhibitor/plant lipid transfer protein/seed storage helical domain-containing protein" evidence="10">
    <location>
        <begin position="25"/>
        <end position="134"/>
    </location>
</feature>
<feature type="signal peptide" evidence="10">
    <location>
        <begin position="1"/>
        <end position="24"/>
    </location>
</feature>
<dbReference type="PRINTS" id="PR00382">
    <property type="entry name" value="LIPIDTRNSFER"/>
</dbReference>
<dbReference type="GO" id="GO:0008289">
    <property type="term" value="F:lipid binding"/>
    <property type="evidence" value="ECO:0007669"/>
    <property type="project" value="InterPro"/>
</dbReference>
<comment type="similarity">
    <text evidence="2">Belongs to the plant LTP family.</text>
</comment>
<dbReference type="Proteomes" id="UP000682877">
    <property type="component" value="Chromosome 1"/>
</dbReference>
<evidence type="ECO:0000256" key="1">
    <source>
        <dbReference type="ARBA" id="ARBA00004609"/>
    </source>
</evidence>
<keyword evidence="4" id="KW-0336">GPI-anchor</keyword>
<dbReference type="GO" id="GO:0006869">
    <property type="term" value="P:lipid transport"/>
    <property type="evidence" value="ECO:0007669"/>
    <property type="project" value="InterPro"/>
</dbReference>
<dbReference type="Gene3D" id="1.10.110.10">
    <property type="entry name" value="Plant lipid-transfer and hydrophobic proteins"/>
    <property type="match status" value="1"/>
</dbReference>